<organism evidence="5 6">
    <name type="scientific">Oreochromis aureus</name>
    <name type="common">Israeli tilapia</name>
    <name type="synonym">Chromis aureus</name>
    <dbReference type="NCBI Taxonomy" id="47969"/>
    <lineage>
        <taxon>Eukaryota</taxon>
        <taxon>Metazoa</taxon>
        <taxon>Chordata</taxon>
        <taxon>Craniata</taxon>
        <taxon>Vertebrata</taxon>
        <taxon>Euteleostomi</taxon>
        <taxon>Actinopterygii</taxon>
        <taxon>Neopterygii</taxon>
        <taxon>Teleostei</taxon>
        <taxon>Neoteleostei</taxon>
        <taxon>Acanthomorphata</taxon>
        <taxon>Ovalentaria</taxon>
        <taxon>Cichlomorphae</taxon>
        <taxon>Cichliformes</taxon>
        <taxon>Cichlidae</taxon>
        <taxon>African cichlids</taxon>
        <taxon>Pseudocrenilabrinae</taxon>
        <taxon>Oreochromini</taxon>
        <taxon>Oreochromis</taxon>
    </lineage>
</organism>
<dbReference type="AlphaFoldDB" id="A0A668RFY4"/>
<dbReference type="GO" id="GO:0019915">
    <property type="term" value="P:lipid storage"/>
    <property type="evidence" value="ECO:0007669"/>
    <property type="project" value="TreeGrafter"/>
</dbReference>
<dbReference type="Proteomes" id="UP000472276">
    <property type="component" value="Unassembled WGS sequence"/>
</dbReference>
<dbReference type="SUPFAM" id="SSF109775">
    <property type="entry name" value="Mannose-6-phosphate receptor binding protein 1 (Tip47), C-terminal domain"/>
    <property type="match status" value="1"/>
</dbReference>
<comment type="similarity">
    <text evidence="2">Belongs to the perilipin family.</text>
</comment>
<dbReference type="PANTHER" id="PTHR14024:SF25">
    <property type="entry name" value="PERILIPIN-2"/>
    <property type="match status" value="1"/>
</dbReference>
<evidence type="ECO:0000256" key="1">
    <source>
        <dbReference type="ARBA" id="ARBA00004502"/>
    </source>
</evidence>
<evidence type="ECO:0008006" key="7">
    <source>
        <dbReference type="Google" id="ProtNLM"/>
    </source>
</evidence>
<feature type="region of interest" description="Disordered" evidence="4">
    <location>
        <begin position="318"/>
        <end position="352"/>
    </location>
</feature>
<dbReference type="Pfam" id="PF03036">
    <property type="entry name" value="Perilipin"/>
    <property type="match status" value="1"/>
</dbReference>
<dbReference type="OMA" id="QHTVTWV"/>
<dbReference type="Ensembl" id="ENSOABT00000003329.2">
    <property type="protein sequence ID" value="ENSOABP00000003213.2"/>
    <property type="gene ID" value="ENSOABG00000001895.2"/>
</dbReference>
<name>A0A668RFY4_OREAU</name>
<evidence type="ECO:0000256" key="2">
    <source>
        <dbReference type="ARBA" id="ARBA00006311"/>
    </source>
</evidence>
<dbReference type="GO" id="GO:0005811">
    <property type="term" value="C:lipid droplet"/>
    <property type="evidence" value="ECO:0007669"/>
    <property type="project" value="UniProtKB-SubCell"/>
</dbReference>
<reference evidence="5" key="1">
    <citation type="submission" date="2025-08" db="UniProtKB">
        <authorList>
            <consortium name="Ensembl"/>
        </authorList>
    </citation>
    <scope>IDENTIFICATION</scope>
</reference>
<feature type="compositionally biased region" description="Polar residues" evidence="4">
    <location>
        <begin position="318"/>
        <end position="334"/>
    </location>
</feature>
<proteinExistence type="inferred from homology"/>
<evidence type="ECO:0000313" key="6">
    <source>
        <dbReference type="Proteomes" id="UP000472276"/>
    </source>
</evidence>
<dbReference type="GO" id="GO:0005829">
    <property type="term" value="C:cytosol"/>
    <property type="evidence" value="ECO:0007669"/>
    <property type="project" value="TreeGrafter"/>
</dbReference>
<dbReference type="PANTHER" id="PTHR14024">
    <property type="entry name" value="PERILIPIN"/>
    <property type="match status" value="1"/>
</dbReference>
<evidence type="ECO:0000313" key="5">
    <source>
        <dbReference type="Ensembl" id="ENSOABP00000003213.2"/>
    </source>
</evidence>
<reference evidence="5" key="2">
    <citation type="submission" date="2025-09" db="UniProtKB">
        <authorList>
            <consortium name="Ensembl"/>
        </authorList>
    </citation>
    <scope>IDENTIFICATION</scope>
</reference>
<accession>A0A668RFY4</accession>
<protein>
    <recommendedName>
        <fullName evidence="7">Perilipin</fullName>
    </recommendedName>
</protein>
<evidence type="ECO:0000256" key="4">
    <source>
        <dbReference type="SAM" id="MobiDB-lite"/>
    </source>
</evidence>
<dbReference type="GO" id="GO:0010890">
    <property type="term" value="P:positive regulation of triglyceride storage"/>
    <property type="evidence" value="ECO:0007669"/>
    <property type="project" value="TreeGrafter"/>
</dbReference>
<keyword evidence="6" id="KW-1185">Reference proteome</keyword>
<sequence length="352" mass="38849">MADMYTAVMAEWLRRWTRNPMGFPRAGSNPAHSVASSSGVQNMTVNNNQKAPSAAARLVNLPVVRAAFARLSVLYTGTKSRHPGLKSACEVLESSVTAVGRAACYRASPVIVKLEPQISFANDVACKSLDWLEASFSVILSSTEQIVIPAKNKMNEIQVGMSIAANRTIDWVMSRMNDGINRSPLKRVVGVTTVGLDTALSLSEALVDQVLPPTQQEEARLMEGFEVVTHRGRYPERLCSLTAKVCRRLYREAGSKIQAVQQVMRSSPGPSALVENLQTSWLALVWRVQRLPQYLQNQAFSGFFFIIQMYNLNSLPTQKKQSNPGRSYLRTSVPQRGVAQKGRATKRSGFES</sequence>
<evidence type="ECO:0000256" key="3">
    <source>
        <dbReference type="ARBA" id="ARBA00022677"/>
    </source>
</evidence>
<keyword evidence="3" id="KW-0551">Lipid droplet</keyword>
<dbReference type="InterPro" id="IPR004279">
    <property type="entry name" value="Perilipin"/>
</dbReference>
<comment type="subcellular location">
    <subcellularLocation>
        <location evidence="1">Lipid droplet</location>
    </subcellularLocation>
</comment>
<gene>
    <name evidence="5" type="primary">LOC116334493</name>
</gene>